<protein>
    <recommendedName>
        <fullName evidence="5">B box-type domain-containing protein</fullName>
    </recommendedName>
</protein>
<dbReference type="InterPro" id="IPR000315">
    <property type="entry name" value="Znf_B-box"/>
</dbReference>
<feature type="region of interest" description="Disordered" evidence="4">
    <location>
        <begin position="240"/>
        <end position="262"/>
    </location>
</feature>
<keyword evidence="1" id="KW-0479">Metal-binding</keyword>
<reference evidence="6 7" key="1">
    <citation type="submission" date="2024-11" db="EMBL/GenBank/DDBJ databases">
        <title>A near-complete genome assembly of Cinchona calisaya.</title>
        <authorList>
            <person name="Lian D.C."/>
            <person name="Zhao X.W."/>
            <person name="Wei L."/>
        </authorList>
    </citation>
    <scope>NUCLEOTIDE SEQUENCE [LARGE SCALE GENOMIC DNA]</scope>
    <source>
        <tissue evidence="6">Nenye</tissue>
    </source>
</reference>
<keyword evidence="2" id="KW-0863">Zinc-finger</keyword>
<dbReference type="AlphaFoldDB" id="A0ABD3ABC2"/>
<dbReference type="InterPro" id="IPR049808">
    <property type="entry name" value="CONSTANS-like_Bbox1"/>
</dbReference>
<proteinExistence type="predicted"/>
<keyword evidence="7" id="KW-1185">Reference proteome</keyword>
<dbReference type="SMART" id="SM00336">
    <property type="entry name" value="BBOX"/>
    <property type="match status" value="1"/>
</dbReference>
<name>A0ABD3ABC2_9GENT</name>
<evidence type="ECO:0000313" key="6">
    <source>
        <dbReference type="EMBL" id="KAL3528499.1"/>
    </source>
</evidence>
<gene>
    <name evidence="6" type="ORF">ACH5RR_007821</name>
</gene>
<accession>A0ABD3ABC2</accession>
<comment type="caution">
    <text evidence="6">The sequence shown here is derived from an EMBL/GenBank/DDBJ whole genome shotgun (WGS) entry which is preliminary data.</text>
</comment>
<evidence type="ECO:0000313" key="7">
    <source>
        <dbReference type="Proteomes" id="UP001630127"/>
    </source>
</evidence>
<sequence length="262" mass="28422">MKIFAPPPPPPPPQQRSCELCSEEAAVYCASDIASLCRNCDVKVHDANFLVARHLRNVICSVCKGFTGILLSGKAPPPPPPLVALPVCDSCRSPSASSSSSSSSSTPSSVAAATRKKMGFRRSISGSRTVNWCRGSHVDIQAEGIFVNWCRRIGGVHREQEEAVLVKTAIEALRRTTAAADWPFRVCLAASLWFGFRVSCRDRRSFSACHVIKRLEEISGVPAKLISAAESKLESLFKLSNSTTKQRSSQAQLEEGWAECSN</sequence>
<keyword evidence="3" id="KW-0862">Zinc</keyword>
<dbReference type="PANTHER" id="PTHR31717:SF142">
    <property type="entry name" value="B-BOX DOMAIN PROTEIN 30-RELATED"/>
    <property type="match status" value="1"/>
</dbReference>
<evidence type="ECO:0000259" key="5">
    <source>
        <dbReference type="SMART" id="SM00336"/>
    </source>
</evidence>
<dbReference type="GO" id="GO:0008270">
    <property type="term" value="F:zinc ion binding"/>
    <property type="evidence" value="ECO:0007669"/>
    <property type="project" value="UniProtKB-KW"/>
</dbReference>
<dbReference type="Proteomes" id="UP001630127">
    <property type="component" value="Unassembled WGS sequence"/>
</dbReference>
<evidence type="ECO:0000256" key="2">
    <source>
        <dbReference type="ARBA" id="ARBA00022771"/>
    </source>
</evidence>
<feature type="compositionally biased region" description="Polar residues" evidence="4">
    <location>
        <begin position="240"/>
        <end position="252"/>
    </location>
</feature>
<dbReference type="EMBL" id="JBJUIK010000004">
    <property type="protein sequence ID" value="KAL3528499.1"/>
    <property type="molecule type" value="Genomic_DNA"/>
</dbReference>
<dbReference type="Pfam" id="PF00643">
    <property type="entry name" value="zf-B_box"/>
    <property type="match status" value="1"/>
</dbReference>
<evidence type="ECO:0000256" key="3">
    <source>
        <dbReference type="ARBA" id="ARBA00022833"/>
    </source>
</evidence>
<feature type="domain" description="B box-type" evidence="5">
    <location>
        <begin position="13"/>
        <end position="59"/>
    </location>
</feature>
<evidence type="ECO:0000256" key="4">
    <source>
        <dbReference type="SAM" id="MobiDB-lite"/>
    </source>
</evidence>
<dbReference type="PANTHER" id="PTHR31717">
    <property type="entry name" value="ZINC FINGER PROTEIN CONSTANS-LIKE 10"/>
    <property type="match status" value="1"/>
</dbReference>
<evidence type="ECO:0000256" key="1">
    <source>
        <dbReference type="ARBA" id="ARBA00022723"/>
    </source>
</evidence>
<organism evidence="6 7">
    <name type="scientific">Cinchona calisaya</name>
    <dbReference type="NCBI Taxonomy" id="153742"/>
    <lineage>
        <taxon>Eukaryota</taxon>
        <taxon>Viridiplantae</taxon>
        <taxon>Streptophyta</taxon>
        <taxon>Embryophyta</taxon>
        <taxon>Tracheophyta</taxon>
        <taxon>Spermatophyta</taxon>
        <taxon>Magnoliopsida</taxon>
        <taxon>eudicotyledons</taxon>
        <taxon>Gunneridae</taxon>
        <taxon>Pentapetalae</taxon>
        <taxon>asterids</taxon>
        <taxon>lamiids</taxon>
        <taxon>Gentianales</taxon>
        <taxon>Rubiaceae</taxon>
        <taxon>Cinchonoideae</taxon>
        <taxon>Cinchoneae</taxon>
        <taxon>Cinchona</taxon>
    </lineage>
</organism>
<dbReference type="CDD" id="cd19821">
    <property type="entry name" value="Bbox1_BBX-like"/>
    <property type="match status" value="1"/>
</dbReference>